<protein>
    <submittedName>
        <fullName evidence="2">Uncharacterized protein</fullName>
    </submittedName>
</protein>
<reference evidence="2 3" key="1">
    <citation type="submission" date="2024-06" db="EMBL/GenBank/DDBJ databases">
        <authorList>
            <person name="Kim D.-U."/>
        </authorList>
    </citation>
    <scope>NUCLEOTIDE SEQUENCE [LARGE SCALE GENOMIC DNA]</scope>
    <source>
        <strain evidence="2 3">KACC15460</strain>
    </source>
</reference>
<dbReference type="Proteomes" id="UP001548832">
    <property type="component" value="Unassembled WGS sequence"/>
</dbReference>
<evidence type="ECO:0000313" key="3">
    <source>
        <dbReference type="Proteomes" id="UP001548832"/>
    </source>
</evidence>
<gene>
    <name evidence="2" type="ORF">ABVQ20_33820</name>
</gene>
<keyword evidence="3" id="KW-1185">Reference proteome</keyword>
<evidence type="ECO:0000313" key="2">
    <source>
        <dbReference type="EMBL" id="MET2831938.1"/>
    </source>
</evidence>
<feature type="compositionally biased region" description="Basic and acidic residues" evidence="1">
    <location>
        <begin position="101"/>
        <end position="112"/>
    </location>
</feature>
<name>A0ABV2DQI9_9HYPH</name>
<evidence type="ECO:0000256" key="1">
    <source>
        <dbReference type="SAM" id="MobiDB-lite"/>
    </source>
</evidence>
<accession>A0ABV2DQI9</accession>
<dbReference type="EMBL" id="JBEWSZ010000006">
    <property type="protein sequence ID" value="MET2831938.1"/>
    <property type="molecule type" value="Genomic_DNA"/>
</dbReference>
<comment type="caution">
    <text evidence="2">The sequence shown here is derived from an EMBL/GenBank/DDBJ whole genome shotgun (WGS) entry which is preliminary data.</text>
</comment>
<dbReference type="RefSeq" id="WP_354464166.1">
    <property type="nucleotide sequence ID" value="NZ_JBEWSZ010000006.1"/>
</dbReference>
<organism evidence="2 3">
    <name type="scientific">Mesorhizobium shangrilense</name>
    <dbReference type="NCBI Taxonomy" id="460060"/>
    <lineage>
        <taxon>Bacteria</taxon>
        <taxon>Pseudomonadati</taxon>
        <taxon>Pseudomonadota</taxon>
        <taxon>Alphaproteobacteria</taxon>
        <taxon>Hyphomicrobiales</taxon>
        <taxon>Phyllobacteriaceae</taxon>
        <taxon>Mesorhizobium</taxon>
    </lineage>
</organism>
<sequence>MIKALGDEFHESAAALGVVNPNIILEIFVSKKGTWTILATDTAGQSCVISAGEGWDSAMTAAAMPGPEPANLSRNVSVRTGACFQIGTSPYRIQEYENALPDDRPETRRSDVMKTSNPAWSVPAH</sequence>
<proteinExistence type="predicted"/>
<feature type="region of interest" description="Disordered" evidence="1">
    <location>
        <begin position="98"/>
        <end position="125"/>
    </location>
</feature>